<keyword evidence="8" id="KW-0969">Cilium</keyword>
<evidence type="ECO:0000259" key="7">
    <source>
        <dbReference type="Pfam" id="PF07195"/>
    </source>
</evidence>
<dbReference type="GO" id="GO:0005576">
    <property type="term" value="C:extracellular region"/>
    <property type="evidence" value="ECO:0007669"/>
    <property type="project" value="UniProtKB-SubCell"/>
</dbReference>
<keyword evidence="5" id="KW-0964">Secreted</keyword>
<keyword evidence="8" id="KW-0282">Flagellum</keyword>
<keyword evidence="3" id="KW-0175">Coiled coil</keyword>
<dbReference type="Proteomes" id="UP000000239">
    <property type="component" value="Chromosome"/>
</dbReference>
<dbReference type="eggNOG" id="COG1345">
    <property type="taxonomic scope" value="Bacteria"/>
</dbReference>
<dbReference type="Pfam" id="PF07195">
    <property type="entry name" value="FliD_C"/>
    <property type="match status" value="1"/>
</dbReference>
<dbReference type="PANTHER" id="PTHR30288">
    <property type="entry name" value="FLAGELLAR CAP/ASSEMBLY PROTEIN FLID"/>
    <property type="match status" value="1"/>
</dbReference>
<dbReference type="GO" id="GO:0009424">
    <property type="term" value="C:bacterial-type flagellum hook"/>
    <property type="evidence" value="ECO:0007669"/>
    <property type="project" value="UniProtKB-UniRule"/>
</dbReference>
<evidence type="ECO:0000256" key="2">
    <source>
        <dbReference type="ARBA" id="ARBA00011255"/>
    </source>
</evidence>
<dbReference type="OrthoDB" id="5980200at2"/>
<organism evidence="8 9">
    <name type="scientific">Chromohalobacter israelensis (strain ATCC BAA-138 / DSM 3043 / CIP 106854 / NCIMB 13768 / 1H11)</name>
    <name type="common">Chromohalobacter salexigens</name>
    <dbReference type="NCBI Taxonomy" id="290398"/>
    <lineage>
        <taxon>Bacteria</taxon>
        <taxon>Pseudomonadati</taxon>
        <taxon>Pseudomonadota</taxon>
        <taxon>Gammaproteobacteria</taxon>
        <taxon>Oceanospirillales</taxon>
        <taxon>Halomonadaceae</taxon>
        <taxon>Chromohalobacter</taxon>
    </lineage>
</organism>
<dbReference type="GO" id="GO:0071973">
    <property type="term" value="P:bacterial-type flagellum-dependent cell motility"/>
    <property type="evidence" value="ECO:0007669"/>
    <property type="project" value="TreeGrafter"/>
</dbReference>
<keyword evidence="4 5" id="KW-0975">Bacterial flagellum</keyword>
<dbReference type="Pfam" id="PF07196">
    <property type="entry name" value="Flagellin_IN"/>
    <property type="match status" value="1"/>
</dbReference>
<dbReference type="EMBL" id="CP000285">
    <property type="protein sequence ID" value="ABE59384.1"/>
    <property type="molecule type" value="Genomic_DNA"/>
</dbReference>
<reference evidence="8 9" key="1">
    <citation type="journal article" date="2011" name="Stand. Genomic Sci.">
        <title>Complete genome sequence of the halophilic and highly halotolerant Chromohalobacter salexigens type strain (1H11(T)).</title>
        <authorList>
            <person name="Copeland A."/>
            <person name="O'Connor K."/>
            <person name="Lucas S."/>
            <person name="Lapidus A."/>
            <person name="Berry K.W."/>
            <person name="Detter J.C."/>
            <person name="Del Rio T.G."/>
            <person name="Hammon N."/>
            <person name="Dalin E."/>
            <person name="Tice H."/>
            <person name="Pitluck S."/>
            <person name="Bruce D."/>
            <person name="Goodwin L."/>
            <person name="Han C."/>
            <person name="Tapia R."/>
            <person name="Saunders E."/>
            <person name="Schmutz J."/>
            <person name="Brettin T."/>
            <person name="Larimer F."/>
            <person name="Land M."/>
            <person name="Hauser L."/>
            <person name="Vargas C."/>
            <person name="Nieto J.J."/>
            <person name="Kyrpides N.C."/>
            <person name="Ivanova N."/>
            <person name="Goker M."/>
            <person name="Klenk H.P."/>
            <person name="Csonka L.N."/>
            <person name="Woyke T."/>
        </authorList>
    </citation>
    <scope>NUCLEOTIDE SEQUENCE [LARGE SCALE GENOMIC DNA]</scope>
    <source>
        <strain evidence="9">ATCC BAA-138 / DSM 3043 / CIP 106854 / NCIMB 13768 / 1H11</strain>
    </source>
</reference>
<dbReference type="InterPro" id="IPR010810">
    <property type="entry name" value="Flagellin_hook_IN_motif"/>
</dbReference>
<evidence type="ECO:0000256" key="4">
    <source>
        <dbReference type="ARBA" id="ARBA00023143"/>
    </source>
</evidence>
<proteinExistence type="inferred from homology"/>
<dbReference type="InterPro" id="IPR040026">
    <property type="entry name" value="FliD"/>
</dbReference>
<dbReference type="Pfam" id="PF02465">
    <property type="entry name" value="FliD_N"/>
    <property type="match status" value="1"/>
</dbReference>
<dbReference type="NCBIfam" id="NF005955">
    <property type="entry name" value="PRK08032.1"/>
    <property type="match status" value="1"/>
</dbReference>
<dbReference type="GO" id="GO:0007155">
    <property type="term" value="P:cell adhesion"/>
    <property type="evidence" value="ECO:0007669"/>
    <property type="project" value="InterPro"/>
</dbReference>
<protein>
    <recommendedName>
        <fullName evidence="5">Flagellar hook-associated protein 2</fullName>
        <shortName evidence="5">HAP2</shortName>
    </recommendedName>
    <alternativeName>
        <fullName evidence="5">Flagellar cap protein</fullName>
    </alternativeName>
</protein>
<comment type="function">
    <text evidence="5">Required for morphogenesis and for the elongation of the flagellar filament by facilitating polymerization of the flagellin monomers at the tip of growing filament. Forms a capping structure, which prevents flagellin subunits (transported through the central channel of the flagellum) from leaking out without polymerization at the distal end.</text>
</comment>
<dbReference type="InterPro" id="IPR010809">
    <property type="entry name" value="FliD_C"/>
</dbReference>
<keyword evidence="9" id="KW-1185">Reference proteome</keyword>
<feature type="domain" description="Flagellar hook-associated protein 2 N-terminal" evidence="6">
    <location>
        <begin position="11"/>
        <end position="106"/>
    </location>
</feature>
<dbReference type="HOGENOM" id="CLU_015182_8_1_6"/>
<evidence type="ECO:0000313" key="9">
    <source>
        <dbReference type="Proteomes" id="UP000000239"/>
    </source>
</evidence>
<comment type="subcellular location">
    <subcellularLocation>
        <location evidence="5">Secreted</location>
    </subcellularLocation>
    <subcellularLocation>
        <location evidence="5">Bacterial flagellum</location>
    </subcellularLocation>
</comment>
<sequence>MPTITSLGVGSGLDLSGLLDQLKEAESAKLEPISDQKQSYKAKLSAFGRLENALESLRESATALGKPETFQALSSKMQGEAVTVSTDSTAVPGRYQVEVSALAQSQTLASSGFAEDAELATGELAFTIGEEAFSITLDADNNTLEGLRDAINDQDAGISASIVNDGSGTPQRLVLTSTETGEANQIGISSTDATLQAAFGFDAADPTASDMRQTVAAQDAQLSVNGIEITSASNRVEGALQGVTFDLQATHETGTSDALTLSRDDKAIKASINDFVDAYNSLQDTMASLTSFDAESGEAGQLLGNSTLRGVESQLRNAMGNVGDGDYRLLGDLGISLTVEGKLEVDDDVLDEAVEGNLRDVSAFFEGSDGSDGFAAKLDAALGTMLDEGGSLDVATSGIDTSIERVDERYTSMQASIDATIARYREQFADLDSMVAQMNSTSSYLTQQFNSLNAQLNQ</sequence>
<comment type="subunit">
    <text evidence="2 5">Homopentamer.</text>
</comment>
<evidence type="ECO:0000313" key="8">
    <source>
        <dbReference type="EMBL" id="ABE59384.1"/>
    </source>
</evidence>
<accession>Q1QVX4</accession>
<gene>
    <name evidence="8" type="ordered locus">Csal_2033</name>
</gene>
<dbReference type="PANTHER" id="PTHR30288:SF0">
    <property type="entry name" value="FLAGELLAR HOOK-ASSOCIATED PROTEIN 2"/>
    <property type="match status" value="1"/>
</dbReference>
<keyword evidence="8" id="KW-0966">Cell projection</keyword>
<evidence type="ECO:0000256" key="1">
    <source>
        <dbReference type="ARBA" id="ARBA00009764"/>
    </source>
</evidence>
<dbReference type="STRING" id="290398.Csal_2033"/>
<dbReference type="AlphaFoldDB" id="Q1QVX4"/>
<evidence type="ECO:0000256" key="3">
    <source>
        <dbReference type="ARBA" id="ARBA00023054"/>
    </source>
</evidence>
<name>Q1QVX4_CHRI1</name>
<dbReference type="InterPro" id="IPR003481">
    <property type="entry name" value="FliD_N"/>
</dbReference>
<dbReference type="GeneID" id="95334744"/>
<dbReference type="RefSeq" id="WP_011507330.1">
    <property type="nucleotide sequence ID" value="NC_007963.1"/>
</dbReference>
<dbReference type="KEGG" id="csa:Csal_2033"/>
<evidence type="ECO:0000256" key="5">
    <source>
        <dbReference type="RuleBase" id="RU362066"/>
    </source>
</evidence>
<dbReference type="GO" id="GO:0009421">
    <property type="term" value="C:bacterial-type flagellum filament cap"/>
    <property type="evidence" value="ECO:0007669"/>
    <property type="project" value="InterPro"/>
</dbReference>
<comment type="similarity">
    <text evidence="1 5">Belongs to the FliD family.</text>
</comment>
<evidence type="ECO:0000259" key="6">
    <source>
        <dbReference type="Pfam" id="PF02465"/>
    </source>
</evidence>
<feature type="domain" description="Flagellar hook-associated protein 2 C-terminal" evidence="7">
    <location>
        <begin position="217"/>
        <end position="440"/>
    </location>
</feature>